<dbReference type="VEuPathDB" id="VectorBase:HLOH_044847"/>
<keyword evidence="4" id="KW-1185">Reference proteome</keyword>
<reference evidence="3 4" key="1">
    <citation type="journal article" date="2020" name="Cell">
        <title>Large-Scale Comparative Analyses of Tick Genomes Elucidate Their Genetic Diversity and Vector Capacities.</title>
        <authorList>
            <consortium name="Tick Genome and Microbiome Consortium (TIGMIC)"/>
            <person name="Jia N."/>
            <person name="Wang J."/>
            <person name="Shi W."/>
            <person name="Du L."/>
            <person name="Sun Y."/>
            <person name="Zhan W."/>
            <person name="Jiang J.F."/>
            <person name="Wang Q."/>
            <person name="Zhang B."/>
            <person name="Ji P."/>
            <person name="Bell-Sakyi L."/>
            <person name="Cui X.M."/>
            <person name="Yuan T.T."/>
            <person name="Jiang B.G."/>
            <person name="Yang W.F."/>
            <person name="Lam T.T."/>
            <person name="Chang Q.C."/>
            <person name="Ding S.J."/>
            <person name="Wang X.J."/>
            <person name="Zhu J.G."/>
            <person name="Ruan X.D."/>
            <person name="Zhao L."/>
            <person name="Wei J.T."/>
            <person name="Ye R.Z."/>
            <person name="Que T.C."/>
            <person name="Du C.H."/>
            <person name="Zhou Y.H."/>
            <person name="Cheng J.X."/>
            <person name="Dai P.F."/>
            <person name="Guo W.B."/>
            <person name="Han X.H."/>
            <person name="Huang E.J."/>
            <person name="Li L.F."/>
            <person name="Wei W."/>
            <person name="Gao Y.C."/>
            <person name="Liu J.Z."/>
            <person name="Shao H.Z."/>
            <person name="Wang X."/>
            <person name="Wang C.C."/>
            <person name="Yang T.C."/>
            <person name="Huo Q.B."/>
            <person name="Li W."/>
            <person name="Chen H.Y."/>
            <person name="Chen S.E."/>
            <person name="Zhou L.G."/>
            <person name="Ni X.B."/>
            <person name="Tian J.H."/>
            <person name="Sheng Y."/>
            <person name="Liu T."/>
            <person name="Pan Y.S."/>
            <person name="Xia L.Y."/>
            <person name="Li J."/>
            <person name="Zhao F."/>
            <person name="Cao W.C."/>
        </authorList>
    </citation>
    <scope>NUCLEOTIDE SEQUENCE [LARGE SCALE GENOMIC DNA]</scope>
    <source>
        <strain evidence="3">HaeL-2018</strain>
    </source>
</reference>
<feature type="domain" description="Endonuclease/exonuclease/phosphatase" evidence="2">
    <location>
        <begin position="275"/>
        <end position="371"/>
    </location>
</feature>
<evidence type="ECO:0000259" key="2">
    <source>
        <dbReference type="Pfam" id="PF14529"/>
    </source>
</evidence>
<dbReference type="InterPro" id="IPR036691">
    <property type="entry name" value="Endo/exonu/phosph_ase_sf"/>
</dbReference>
<accession>A0A9J6FL88</accession>
<feature type="region of interest" description="Disordered" evidence="1">
    <location>
        <begin position="1"/>
        <end position="65"/>
    </location>
</feature>
<dbReference type="EMBL" id="JABSTR010000004">
    <property type="protein sequence ID" value="KAH9366990.1"/>
    <property type="molecule type" value="Genomic_DNA"/>
</dbReference>
<evidence type="ECO:0000313" key="3">
    <source>
        <dbReference type="EMBL" id="KAH9366990.1"/>
    </source>
</evidence>
<dbReference type="OrthoDB" id="7698346at2759"/>
<evidence type="ECO:0000313" key="4">
    <source>
        <dbReference type="Proteomes" id="UP000821853"/>
    </source>
</evidence>
<feature type="region of interest" description="Disordered" evidence="1">
    <location>
        <begin position="93"/>
        <end position="135"/>
    </location>
</feature>
<dbReference type="AlphaFoldDB" id="A0A9J6FL88"/>
<feature type="region of interest" description="Disordered" evidence="1">
    <location>
        <begin position="438"/>
        <end position="505"/>
    </location>
</feature>
<dbReference type="GO" id="GO:0003824">
    <property type="term" value="F:catalytic activity"/>
    <property type="evidence" value="ECO:0007669"/>
    <property type="project" value="InterPro"/>
</dbReference>
<dbReference type="InterPro" id="IPR005135">
    <property type="entry name" value="Endo/exonuclease/phosphatase"/>
</dbReference>
<dbReference type="Pfam" id="PF14529">
    <property type="entry name" value="Exo_endo_phos_2"/>
    <property type="match status" value="1"/>
</dbReference>
<dbReference type="Gene3D" id="3.60.10.10">
    <property type="entry name" value="Endonuclease/exonuclease/phosphatase"/>
    <property type="match status" value="1"/>
</dbReference>
<dbReference type="SUPFAM" id="SSF56219">
    <property type="entry name" value="DNase I-like"/>
    <property type="match status" value="1"/>
</dbReference>
<comment type="caution">
    <text evidence="3">The sequence shown here is derived from an EMBL/GenBank/DDBJ whole genome shotgun (WGS) entry which is preliminary data.</text>
</comment>
<feature type="compositionally biased region" description="Low complexity" evidence="1">
    <location>
        <begin position="8"/>
        <end position="30"/>
    </location>
</feature>
<feature type="compositionally biased region" description="Polar residues" evidence="1">
    <location>
        <begin position="31"/>
        <end position="41"/>
    </location>
</feature>
<organism evidence="3 4">
    <name type="scientific">Haemaphysalis longicornis</name>
    <name type="common">Bush tick</name>
    <dbReference type="NCBI Taxonomy" id="44386"/>
    <lineage>
        <taxon>Eukaryota</taxon>
        <taxon>Metazoa</taxon>
        <taxon>Ecdysozoa</taxon>
        <taxon>Arthropoda</taxon>
        <taxon>Chelicerata</taxon>
        <taxon>Arachnida</taxon>
        <taxon>Acari</taxon>
        <taxon>Parasitiformes</taxon>
        <taxon>Ixodida</taxon>
        <taxon>Ixodoidea</taxon>
        <taxon>Ixodidae</taxon>
        <taxon>Haemaphysalinae</taxon>
        <taxon>Haemaphysalis</taxon>
    </lineage>
</organism>
<name>A0A9J6FL88_HAELO</name>
<proteinExistence type="predicted"/>
<dbReference type="Proteomes" id="UP000821853">
    <property type="component" value="Chromosome 2"/>
</dbReference>
<feature type="compositionally biased region" description="Basic residues" evidence="1">
    <location>
        <begin position="119"/>
        <end position="135"/>
    </location>
</feature>
<evidence type="ECO:0000256" key="1">
    <source>
        <dbReference type="SAM" id="MobiDB-lite"/>
    </source>
</evidence>
<protein>
    <recommendedName>
        <fullName evidence="2">Endonuclease/exonuclease/phosphatase domain-containing protein</fullName>
    </recommendedName>
</protein>
<gene>
    <name evidence="3" type="ORF">HPB48_022658</name>
</gene>
<sequence length="505" mass="55493">MGPCNHGTTAAISAHPTPTTTATSMGTSSSMEPTPSAQQCCGGTGASPSHEGRPRSPIAKAGTSARVALQLRRGVVTHRGNPRKRLDGRMTKELTGQRAAEWRKSQRQTGHAGEVSGRQRLRGRRNRHRHTHRHRRTRCARKPMQNVGFLNLHGARKCGKWEELYKVLHDESMMVYAVAETHLIGDEEPPIHPHWHWSGQNRAPNGRKGGGIGLLWRAGTSWTRLDCPCSEHMWATGDILGIPVLLGVAYLAVDRGHNTGNAQVMQCIREDVGRWAADKEVLLLGDFNGHIQPLDGYQDPNGDLMLQTAQQLSLEVLNLRPDCEGEFTWCARSSRSCIDYALVSHKLARHVQHVHIDEAGQFSVSSDHNRIKVSFTTSASRKRRREQREPSRRFLPSSAYEAVAQEFELRLQAAPPKNYEEYVGELRRIMHAYEIRSNSRGGGAAQRLVGRGGEDGTDRASSGQSPAPGCGDGSTPHEPVPDVVGAVPRAQADHAAGCTTEDRGS</sequence>